<name>A0A4R2FB71_9GAMM</name>
<dbReference type="RefSeq" id="WP_165900105.1">
    <property type="nucleotide sequence ID" value="NZ_SLWF01000011.1"/>
</dbReference>
<accession>A0A4R2FB71</accession>
<evidence type="ECO:0000313" key="1">
    <source>
        <dbReference type="EMBL" id="TCN84646.1"/>
    </source>
</evidence>
<reference evidence="1 2" key="1">
    <citation type="submission" date="2019-03" db="EMBL/GenBank/DDBJ databases">
        <title>Freshwater and sediment microbial communities from various areas in North America, analyzing microbe dynamics in response to fracking.</title>
        <authorList>
            <person name="Lamendella R."/>
        </authorList>
    </citation>
    <scope>NUCLEOTIDE SEQUENCE [LARGE SCALE GENOMIC DNA]</scope>
    <source>
        <strain evidence="1 2">74A</strain>
    </source>
</reference>
<keyword evidence="2" id="KW-1185">Reference proteome</keyword>
<sequence length="46" mass="4756">MGLVIFRVVIGDAGANNLLVMASGVNVGIRRSLPLLGDTDVVGIDF</sequence>
<dbReference type="EMBL" id="SLWF01000011">
    <property type="protein sequence ID" value="TCN84646.1"/>
    <property type="molecule type" value="Genomic_DNA"/>
</dbReference>
<dbReference type="Proteomes" id="UP000294832">
    <property type="component" value="Unassembled WGS sequence"/>
</dbReference>
<protein>
    <submittedName>
        <fullName evidence="1">Uncharacterized protein</fullName>
    </submittedName>
</protein>
<proteinExistence type="predicted"/>
<organism evidence="1 2">
    <name type="scientific">Shewanella fodinae</name>
    <dbReference type="NCBI Taxonomy" id="552357"/>
    <lineage>
        <taxon>Bacteria</taxon>
        <taxon>Pseudomonadati</taxon>
        <taxon>Pseudomonadota</taxon>
        <taxon>Gammaproteobacteria</taxon>
        <taxon>Alteromonadales</taxon>
        <taxon>Shewanellaceae</taxon>
        <taxon>Shewanella</taxon>
    </lineage>
</organism>
<dbReference type="AlphaFoldDB" id="A0A4R2FB71"/>
<evidence type="ECO:0000313" key="2">
    <source>
        <dbReference type="Proteomes" id="UP000294832"/>
    </source>
</evidence>
<comment type="caution">
    <text evidence="1">The sequence shown here is derived from an EMBL/GenBank/DDBJ whole genome shotgun (WGS) entry which is preliminary data.</text>
</comment>
<gene>
    <name evidence="1" type="ORF">EDC91_11160</name>
</gene>